<organism evidence="1 2">
    <name type="scientific">Fimbriiglobus ruber</name>
    <dbReference type="NCBI Taxonomy" id="1908690"/>
    <lineage>
        <taxon>Bacteria</taxon>
        <taxon>Pseudomonadati</taxon>
        <taxon>Planctomycetota</taxon>
        <taxon>Planctomycetia</taxon>
        <taxon>Gemmatales</taxon>
        <taxon>Gemmataceae</taxon>
        <taxon>Fimbriiglobus</taxon>
    </lineage>
</organism>
<name>A0A225D5R9_9BACT</name>
<gene>
    <name evidence="1" type="ORF">FRUB_09826</name>
</gene>
<proteinExistence type="predicted"/>
<dbReference type="EMBL" id="NIDE01000019">
    <property type="protein sequence ID" value="OWK34984.1"/>
    <property type="molecule type" value="Genomic_DNA"/>
</dbReference>
<dbReference type="Proteomes" id="UP000214646">
    <property type="component" value="Unassembled WGS sequence"/>
</dbReference>
<sequence>MATLPIASTQHPDIWEFQVPWITDASAPFTTADCVVGNLVRTTWLVGIRDGVSKIRY</sequence>
<keyword evidence="2" id="KW-1185">Reference proteome</keyword>
<evidence type="ECO:0000313" key="2">
    <source>
        <dbReference type="Proteomes" id="UP000214646"/>
    </source>
</evidence>
<comment type="caution">
    <text evidence="1">The sequence shown here is derived from an EMBL/GenBank/DDBJ whole genome shotgun (WGS) entry which is preliminary data.</text>
</comment>
<dbReference type="RefSeq" id="WP_161968067.1">
    <property type="nucleotide sequence ID" value="NZ_NIDE01000019.1"/>
</dbReference>
<protein>
    <submittedName>
        <fullName evidence="1">Uncharacterized protein</fullName>
    </submittedName>
</protein>
<reference evidence="2" key="1">
    <citation type="submission" date="2017-06" db="EMBL/GenBank/DDBJ databases">
        <title>Genome analysis of Fimbriiglobus ruber SP5, the first member of the order Planctomycetales with confirmed chitinolytic capability.</title>
        <authorList>
            <person name="Ravin N.V."/>
            <person name="Rakitin A.L."/>
            <person name="Ivanova A.A."/>
            <person name="Beletsky A.V."/>
            <person name="Kulichevskaya I.S."/>
            <person name="Mardanov A.V."/>
            <person name="Dedysh S.N."/>
        </authorList>
    </citation>
    <scope>NUCLEOTIDE SEQUENCE [LARGE SCALE GENOMIC DNA]</scope>
    <source>
        <strain evidence="2">SP5</strain>
    </source>
</reference>
<accession>A0A225D5R9</accession>
<evidence type="ECO:0000313" key="1">
    <source>
        <dbReference type="EMBL" id="OWK34984.1"/>
    </source>
</evidence>
<dbReference type="AlphaFoldDB" id="A0A225D5R9"/>